<dbReference type="OrthoDB" id="1683648at2"/>
<dbReference type="GO" id="GO:0030436">
    <property type="term" value="P:asexual sporulation"/>
    <property type="evidence" value="ECO:0007669"/>
    <property type="project" value="InterPro"/>
</dbReference>
<evidence type="ECO:0000313" key="5">
    <source>
        <dbReference type="EMBL" id="RNB49854.1"/>
    </source>
</evidence>
<reference evidence="4 7" key="2">
    <citation type="submission" date="2019-06" db="EMBL/GenBank/DDBJ databases">
        <title>Whole genome shotgun sequence of Brevibacillus agri NBRC 15538.</title>
        <authorList>
            <person name="Hosoyama A."/>
            <person name="Uohara A."/>
            <person name="Ohji S."/>
            <person name="Ichikawa N."/>
        </authorList>
    </citation>
    <scope>NUCLEOTIDE SEQUENCE [LARGE SCALE GENOMIC DNA]</scope>
    <source>
        <strain evidence="4 7">NBRC 15538</strain>
    </source>
</reference>
<accession>A0A3M8AF55</accession>
<proteinExistence type="inferred from homology"/>
<dbReference type="InterPro" id="IPR012610">
    <property type="entry name" value="SASP_SspH"/>
</dbReference>
<dbReference type="GO" id="GO:0042601">
    <property type="term" value="C:endospore-forming forespore"/>
    <property type="evidence" value="ECO:0007669"/>
    <property type="project" value="InterPro"/>
</dbReference>
<comment type="caution">
    <text evidence="5">The sequence shown here is derived from an EMBL/GenBank/DDBJ whole genome shotgun (WGS) entry which is preliminary data.</text>
</comment>
<dbReference type="EMBL" id="RHHN01000077">
    <property type="protein sequence ID" value="RNB49854.1"/>
    <property type="molecule type" value="Genomic_DNA"/>
</dbReference>
<evidence type="ECO:0000256" key="2">
    <source>
        <dbReference type="ARBA" id="ARBA00006573"/>
    </source>
</evidence>
<organism evidence="5 6">
    <name type="scientific">Brevibacillus agri</name>
    <dbReference type="NCBI Taxonomy" id="51101"/>
    <lineage>
        <taxon>Bacteria</taxon>
        <taxon>Bacillati</taxon>
        <taxon>Bacillota</taxon>
        <taxon>Bacilli</taxon>
        <taxon>Bacillales</taxon>
        <taxon>Paenibacillaceae</taxon>
        <taxon>Brevibacillus</taxon>
    </lineage>
</organism>
<sequence>MDLTRAQAILYSPEKIKVEYQGESVWIDAVDEKTSTARIHQERNPGNSLTVYVSQLEEV</sequence>
<dbReference type="Pfam" id="PF08141">
    <property type="entry name" value="SspH"/>
    <property type="match status" value="1"/>
</dbReference>
<protein>
    <submittedName>
        <fullName evidence="5">H-type small acid-soluble spore protein</fullName>
    </submittedName>
</protein>
<evidence type="ECO:0000313" key="4">
    <source>
        <dbReference type="EMBL" id="GED27792.1"/>
    </source>
</evidence>
<reference evidence="5 6" key="1">
    <citation type="submission" date="2018-10" db="EMBL/GenBank/DDBJ databases">
        <title>Phylogenomics of Brevibacillus.</title>
        <authorList>
            <person name="Dunlap C."/>
        </authorList>
    </citation>
    <scope>NUCLEOTIDE SEQUENCE [LARGE SCALE GENOMIC DNA]</scope>
    <source>
        <strain evidence="5 6">NRRL NRS 1219</strain>
    </source>
</reference>
<evidence type="ECO:0000256" key="1">
    <source>
        <dbReference type="ARBA" id="ARBA00004288"/>
    </source>
</evidence>
<dbReference type="Proteomes" id="UP000317180">
    <property type="component" value="Unassembled WGS sequence"/>
</dbReference>
<evidence type="ECO:0000313" key="6">
    <source>
        <dbReference type="Proteomes" id="UP000276178"/>
    </source>
</evidence>
<dbReference type="HAMAP" id="MF_00667">
    <property type="entry name" value="SspH"/>
    <property type="match status" value="1"/>
</dbReference>
<evidence type="ECO:0000313" key="7">
    <source>
        <dbReference type="Proteomes" id="UP000317180"/>
    </source>
</evidence>
<keyword evidence="3" id="KW-0749">Sporulation</keyword>
<name>A0A3M8AF55_9BACL</name>
<dbReference type="NCBIfam" id="TIGR02861">
    <property type="entry name" value="SASP_H"/>
    <property type="match status" value="1"/>
</dbReference>
<comment type="subcellular location">
    <subcellularLocation>
        <location evidence="1">Spore core</location>
    </subcellularLocation>
</comment>
<dbReference type="GO" id="GO:0030435">
    <property type="term" value="P:sporulation resulting in formation of a cellular spore"/>
    <property type="evidence" value="ECO:0007669"/>
    <property type="project" value="UniProtKB-KW"/>
</dbReference>
<evidence type="ECO:0000256" key="3">
    <source>
        <dbReference type="ARBA" id="ARBA00022969"/>
    </source>
</evidence>
<dbReference type="Proteomes" id="UP000276178">
    <property type="component" value="Unassembled WGS sequence"/>
</dbReference>
<dbReference type="EMBL" id="BJOD01000050">
    <property type="protein sequence ID" value="GED27792.1"/>
    <property type="molecule type" value="Genomic_DNA"/>
</dbReference>
<comment type="similarity">
    <text evidence="2">Belongs to the SspH family.</text>
</comment>
<keyword evidence="7" id="KW-1185">Reference proteome</keyword>
<gene>
    <name evidence="4" type="ORF">BAG01nite_38940</name>
    <name evidence="5" type="ORF">EB820_22440</name>
</gene>
<dbReference type="RefSeq" id="WP_005826910.1">
    <property type="nucleotide sequence ID" value="NZ_BJOD01000050.1"/>
</dbReference>
<dbReference type="AlphaFoldDB" id="A0A3M8AF55"/>
<dbReference type="GeneID" id="82809823"/>